<dbReference type="AlphaFoldDB" id="A0A4Y2MLX0"/>
<dbReference type="OrthoDB" id="411823at2759"/>
<protein>
    <submittedName>
        <fullName evidence="1">Uncharacterized protein</fullName>
    </submittedName>
</protein>
<evidence type="ECO:0000313" key="1">
    <source>
        <dbReference type="EMBL" id="GBN26807.1"/>
    </source>
</evidence>
<keyword evidence="2" id="KW-1185">Reference proteome</keyword>
<reference evidence="1 2" key="1">
    <citation type="journal article" date="2019" name="Sci. Rep.">
        <title>Orb-weaving spider Araneus ventricosus genome elucidates the spidroin gene catalogue.</title>
        <authorList>
            <person name="Kono N."/>
            <person name="Nakamura H."/>
            <person name="Ohtoshi R."/>
            <person name="Moran D.A.P."/>
            <person name="Shinohara A."/>
            <person name="Yoshida Y."/>
            <person name="Fujiwara M."/>
            <person name="Mori M."/>
            <person name="Tomita M."/>
            <person name="Arakawa K."/>
        </authorList>
    </citation>
    <scope>NUCLEOTIDE SEQUENCE [LARGE SCALE GENOMIC DNA]</scope>
</reference>
<organism evidence="1 2">
    <name type="scientific">Araneus ventricosus</name>
    <name type="common">Orbweaver spider</name>
    <name type="synonym">Epeira ventricosa</name>
    <dbReference type="NCBI Taxonomy" id="182803"/>
    <lineage>
        <taxon>Eukaryota</taxon>
        <taxon>Metazoa</taxon>
        <taxon>Ecdysozoa</taxon>
        <taxon>Arthropoda</taxon>
        <taxon>Chelicerata</taxon>
        <taxon>Arachnida</taxon>
        <taxon>Araneae</taxon>
        <taxon>Araneomorphae</taxon>
        <taxon>Entelegynae</taxon>
        <taxon>Araneoidea</taxon>
        <taxon>Araneidae</taxon>
        <taxon>Araneus</taxon>
    </lineage>
</organism>
<evidence type="ECO:0000313" key="2">
    <source>
        <dbReference type="Proteomes" id="UP000499080"/>
    </source>
</evidence>
<comment type="caution">
    <text evidence="1">The sequence shown here is derived from an EMBL/GenBank/DDBJ whole genome shotgun (WGS) entry which is preliminary data.</text>
</comment>
<gene>
    <name evidence="1" type="ORF">AVEN_111360_1</name>
</gene>
<proteinExistence type="predicted"/>
<accession>A0A4Y2MLX0</accession>
<dbReference type="Proteomes" id="UP000499080">
    <property type="component" value="Unassembled WGS sequence"/>
</dbReference>
<sequence length="104" mass="12170">MENILRENGLVNLTYVRIHAGNPANELAYHFAQISTDCGETLSVPVPYSFFKPAGVASPKLSRMRITRVEVREIYVLYSLKWGKRSFQRSQHFMRRRLRKKPNM</sequence>
<dbReference type="EMBL" id="BGPR01007433">
    <property type="protein sequence ID" value="GBN26807.1"/>
    <property type="molecule type" value="Genomic_DNA"/>
</dbReference>
<name>A0A4Y2MLX0_ARAVE</name>